<dbReference type="InterPro" id="IPR002543">
    <property type="entry name" value="FtsK_dom"/>
</dbReference>
<dbReference type="EMBL" id="LBGZ01000029">
    <property type="protein sequence ID" value="PBJ39138.1"/>
    <property type="molecule type" value="Genomic_DNA"/>
</dbReference>
<proteinExistence type="predicted"/>
<evidence type="ECO:0000256" key="1">
    <source>
        <dbReference type="ARBA" id="ARBA00022741"/>
    </source>
</evidence>
<dbReference type="PROSITE" id="PS50901">
    <property type="entry name" value="FTSK"/>
    <property type="match status" value="2"/>
</dbReference>
<organism evidence="7 8">
    <name type="scientific">Mycobacterium avium subsp. hominissuis</name>
    <dbReference type="NCBI Taxonomy" id="439334"/>
    <lineage>
        <taxon>Bacteria</taxon>
        <taxon>Bacillati</taxon>
        <taxon>Actinomycetota</taxon>
        <taxon>Actinomycetes</taxon>
        <taxon>Mycobacteriales</taxon>
        <taxon>Mycobacteriaceae</taxon>
        <taxon>Mycobacterium</taxon>
        <taxon>Mycobacterium avium complex (MAC)</taxon>
    </lineage>
</organism>
<gene>
    <name evidence="7" type="ORF">XV03_03955</name>
</gene>
<evidence type="ECO:0000259" key="6">
    <source>
        <dbReference type="PROSITE" id="PS50901"/>
    </source>
</evidence>
<reference evidence="7 8" key="1">
    <citation type="journal article" date="2017" name="Genome Biol. Evol.">
        <title>Population Structure and Local Adaptation of MAC Lung Disease Agent Mycobacterium avium subsp. hominissuis.</title>
        <authorList>
            <person name="Yano H."/>
            <person name="Iwamoto T."/>
            <person name="Nishiuchi Y."/>
            <person name="Nakajima C."/>
            <person name="Starkova D.A."/>
            <person name="Mokrousov I."/>
            <person name="Narvskaya O."/>
            <person name="Yoshida S."/>
            <person name="Arikawa K."/>
            <person name="Nakanishi N."/>
            <person name="Osaki K."/>
            <person name="Nakagawa I."/>
            <person name="Ato M."/>
            <person name="Suzuki Y."/>
            <person name="Maruyama F."/>
        </authorList>
    </citation>
    <scope>NUCLEOTIDE SEQUENCE [LARGE SCALE GENOMIC DNA]</scope>
    <source>
        <strain evidence="7 8">OCU466</strain>
    </source>
</reference>
<dbReference type="Proteomes" id="UP000218842">
    <property type="component" value="Unassembled WGS sequence"/>
</dbReference>
<dbReference type="InterPro" id="IPR027417">
    <property type="entry name" value="P-loop_NTPase"/>
</dbReference>
<keyword evidence="1 3" id="KW-0547">Nucleotide-binding</keyword>
<keyword evidence="5" id="KW-0812">Transmembrane</keyword>
<dbReference type="InterPro" id="IPR050206">
    <property type="entry name" value="FtsK/SpoIIIE/SftA"/>
</dbReference>
<dbReference type="GO" id="GO:0005524">
    <property type="term" value="F:ATP binding"/>
    <property type="evidence" value="ECO:0007669"/>
    <property type="project" value="UniProtKB-UniRule"/>
</dbReference>
<keyword evidence="2 3" id="KW-0067">ATP-binding</keyword>
<feature type="binding site" evidence="3">
    <location>
        <begin position="558"/>
        <end position="565"/>
    </location>
    <ligand>
        <name>ATP</name>
        <dbReference type="ChEBI" id="CHEBI:30616"/>
    </ligand>
</feature>
<evidence type="ECO:0000313" key="7">
    <source>
        <dbReference type="EMBL" id="PBJ39138.1"/>
    </source>
</evidence>
<dbReference type="PANTHER" id="PTHR22683:SF1">
    <property type="entry name" value="TYPE VII SECRETION SYSTEM PROTEIN ESSC"/>
    <property type="match status" value="1"/>
</dbReference>
<protein>
    <recommendedName>
        <fullName evidence="6">FtsK domain-containing protein</fullName>
    </recommendedName>
</protein>
<evidence type="ECO:0000256" key="4">
    <source>
        <dbReference type="SAM" id="MobiDB-lite"/>
    </source>
</evidence>
<accession>A0A2A3LD31</accession>
<feature type="domain" description="FtsK" evidence="6">
    <location>
        <begin position="956"/>
        <end position="1153"/>
    </location>
</feature>
<sequence>MWSCPRPMRWPSTKTSRPTRRRARLPRPPKDFAMSELIHVRPAEKDRPKPPTLHDQEVTLQEPPETPRRAQTTWGVFGPALLIGGLLGMVFVGFRNGSSFSGGWMSMPMMMGMGMMLMFRRRGGQGQGDIQRDRVNYARYLDAQRDAAIASARTQFEVAEFHYPPPDVLASLIGPGRRPEGADENKPVVGEREPVPGERMWERRRDGGAKGQFGHVRIGIGEERARLKYNTVELGALIDQEPACAQMMTDLMAEQSFVRDIPRAISLADHPALFCVGDQQLARSSVRAMLMHAAFFHNPQDLGIAVITNEEAAPRWDWVKWLPHHREDNGLGLMTYESAVDFVAALGESYTSRGVFNANSVRQSSIASAAGVSSQGAGQGASRLLIVVCDSGAVDWPYLLRAAQGMSDSGVEGVCFVVLGEDGSPLRTPTRTLTYERPARVLRSETDKDAPSLLAVPDRVPEWEAEAFARRLAAWRPGTKASALLDTDADSSPKLRLGSLIGIEDWANFDPAETWQWAKNRRNLLRVPVGQFIDSGRPWFLDMTEDANAHGPHFGLGGSTGSGKSEFLRVLVLALCCTHSPQDLVIIPADFKGNITFRGFEELPHVPMVLNNLESNPDSVQRLIHVLMGELERRQRMLDDAGVLASKGVIQRAPVNIYEYRALCAKRPDLNLPVMPHLFIPFDELMQAKRTFPELLSIMRIVGTVGRSLGVHMAPVSQTLDDSLMMGIGTHLTARVGLKMNDPKDYRPILGTSNPGALPARKGVGYFVPNLDSPAQRVQVAYVSGTYVPPDAAAAEVERTETASEAKPRVLSGFKTAAVTAIERVFGTHAGPAEAAREVDDVEVDDVDEPGEDADDEVGEDIASTDMGVAIQVLKRHGGVIDHIPWLPELLSYSPVFDAVATYIREVQPELAAGFLDWDQGHPGRYVPDLVRNFTAAPLTPMAPCGVIDRPRDHAQDVLKINLGHNTAIAGAADAGKSYALLSTITAASTLYSPEQVQFYCLDLGGGELGWLRGLDHVGTVISGDGDVYGIGRMISHVQHIMNRRSSTWAAARINTVDEWRQKRFGGDPAAAATVPDDGYGDVYLVINGFDKFFNAFFDQHGQAITQIAQSGPDRGVHLVVTVNTWTARHTFHLWDHFKDRYELRLDEFNNSLMGATLAQTVPQFPGRGMITVSGASRARRGAIQVQGTDTVPPEPITWHVLFSEPGVVTARGERVALGAETGEEVAWFVNALHPGSRKAQQMPELPPRIQVSEIMASHPPAKPGQILLGIQETDTEPYYWSPDIDPHLIVLGGGESGRSTVLRLIGGQLQRRIESAPDGEKPLVFVFDQAQATVGAVMGGEFVYQPSQVPAAVERIKAVLASRNTDEELTQAELLARRSAGRRFEGPEVFVIVDNLTDFINPLDPFNWNDLIEKGKMIGFHVIVSRVADTSVVGDWAGGRSMLAIMKRTNTPVLLMSSPPELINVVGKLRGQVLPQGRGMMVTRTGTTMIQTAIPDNEPWLLNESAHRG</sequence>
<feature type="transmembrane region" description="Helical" evidence="5">
    <location>
        <begin position="74"/>
        <end position="94"/>
    </location>
</feature>
<feature type="compositionally biased region" description="Basic residues" evidence="4">
    <location>
        <begin position="17"/>
        <end position="27"/>
    </location>
</feature>
<evidence type="ECO:0000256" key="5">
    <source>
        <dbReference type="SAM" id="Phobius"/>
    </source>
</evidence>
<comment type="caution">
    <text evidence="7">The sequence shown here is derived from an EMBL/GenBank/DDBJ whole genome shotgun (WGS) entry which is preliminary data.</text>
</comment>
<dbReference type="Gene3D" id="3.40.50.300">
    <property type="entry name" value="P-loop containing nucleotide triphosphate hydrolases"/>
    <property type="match status" value="3"/>
</dbReference>
<dbReference type="Pfam" id="PF01580">
    <property type="entry name" value="FtsK_SpoIIIE"/>
    <property type="match status" value="2"/>
</dbReference>
<keyword evidence="5" id="KW-0472">Membrane</keyword>
<dbReference type="PANTHER" id="PTHR22683">
    <property type="entry name" value="SPORULATION PROTEIN RELATED"/>
    <property type="match status" value="1"/>
</dbReference>
<evidence type="ECO:0000313" key="8">
    <source>
        <dbReference type="Proteomes" id="UP000218842"/>
    </source>
</evidence>
<evidence type="ECO:0000256" key="3">
    <source>
        <dbReference type="PROSITE-ProRule" id="PRU00289"/>
    </source>
</evidence>
<keyword evidence="5" id="KW-1133">Transmembrane helix</keyword>
<feature type="compositionally biased region" description="Basic and acidic residues" evidence="4">
    <location>
        <begin position="38"/>
        <end position="57"/>
    </location>
</feature>
<dbReference type="SUPFAM" id="SSF52540">
    <property type="entry name" value="P-loop containing nucleoside triphosphate hydrolases"/>
    <property type="match status" value="2"/>
</dbReference>
<evidence type="ECO:0000256" key="2">
    <source>
        <dbReference type="ARBA" id="ARBA00022840"/>
    </source>
</evidence>
<dbReference type="GO" id="GO:0003677">
    <property type="term" value="F:DNA binding"/>
    <property type="evidence" value="ECO:0007669"/>
    <property type="project" value="InterPro"/>
</dbReference>
<feature type="region of interest" description="Disordered" evidence="4">
    <location>
        <begin position="1"/>
        <end position="71"/>
    </location>
</feature>
<feature type="domain" description="FtsK" evidence="6">
    <location>
        <begin position="536"/>
        <end position="747"/>
    </location>
</feature>
<name>A0A2A3LD31_MYCAV</name>
<feature type="binding site" evidence="3">
    <location>
        <begin position="971"/>
        <end position="978"/>
    </location>
    <ligand>
        <name>ATP</name>
        <dbReference type="ChEBI" id="CHEBI:30616"/>
    </ligand>
</feature>